<dbReference type="EMBL" id="CAJVPI010000283">
    <property type="protein sequence ID" value="CAG8513074.1"/>
    <property type="molecule type" value="Genomic_DNA"/>
</dbReference>
<name>A0A9N8ZYL0_9GLOM</name>
<dbReference type="Gene3D" id="3.40.50.1820">
    <property type="entry name" value="alpha/beta hydrolase"/>
    <property type="match status" value="1"/>
</dbReference>
<dbReference type="AlphaFoldDB" id="A0A9N8ZYL0"/>
<dbReference type="Proteomes" id="UP000789739">
    <property type="component" value="Unassembled WGS sequence"/>
</dbReference>
<dbReference type="PANTHER" id="PTHR11440">
    <property type="entry name" value="LECITHIN-CHOLESTEROL ACYLTRANSFERASE-RELATED"/>
    <property type="match status" value="1"/>
</dbReference>
<protein>
    <submittedName>
        <fullName evidence="2">8700_t:CDS:1</fullName>
    </submittedName>
</protein>
<reference evidence="2" key="1">
    <citation type="submission" date="2021-06" db="EMBL/GenBank/DDBJ databases">
        <authorList>
            <person name="Kallberg Y."/>
            <person name="Tangrot J."/>
            <person name="Rosling A."/>
        </authorList>
    </citation>
    <scope>NUCLEOTIDE SEQUENCE</scope>
    <source>
        <strain evidence="2">BR232B</strain>
    </source>
</reference>
<gene>
    <name evidence="2" type="ORF">PBRASI_LOCUS3217</name>
</gene>
<dbReference type="Pfam" id="PF00561">
    <property type="entry name" value="Abhydrolase_1"/>
    <property type="match status" value="1"/>
</dbReference>
<feature type="domain" description="AB hydrolase-1" evidence="1">
    <location>
        <begin position="97"/>
        <end position="180"/>
    </location>
</feature>
<dbReference type="InterPro" id="IPR000073">
    <property type="entry name" value="AB_hydrolase_1"/>
</dbReference>
<dbReference type="SUPFAM" id="SSF53474">
    <property type="entry name" value="alpha/beta-Hydrolases"/>
    <property type="match status" value="1"/>
</dbReference>
<dbReference type="OrthoDB" id="10250441at2759"/>
<evidence type="ECO:0000313" key="2">
    <source>
        <dbReference type="EMBL" id="CAG8513074.1"/>
    </source>
</evidence>
<sequence>MSSYCSKRPVDIPGFSSLKGDVVLIHGYKGSKLYNTVSKRTVWVNLHTPLNPYSKETIDLPLHITGNEEDRIVPGKIMRKIAHYKFYDAIVTHLKALQNSKKLSNDEKSFTLHTFAYDWRRENDASVEKFAEYLTDIYKSNGNQPIYVIAHSNGGLITLTTLHRHPHLFAGCIFAGTPFHGAAGIFWELKYGAPVLFNKRLQDKATVFSLRTAYGFLPPTAPFVDSITNEELDIDHYDVEAWLNSDWTDVIHEETSRHLQLGTKEERIAYLKRSLETAKKFREGLKYKGPNFKYPPICTVVSGEHFATGKYPVERSSDGKLKILYYQRVPVPGDGVVPFESAKLPEGIPHDIVLSKETHSTLLEDLEAVGKAIEKVFSK</sequence>
<evidence type="ECO:0000259" key="1">
    <source>
        <dbReference type="Pfam" id="PF00561"/>
    </source>
</evidence>
<organism evidence="2 3">
    <name type="scientific">Paraglomus brasilianum</name>
    <dbReference type="NCBI Taxonomy" id="144538"/>
    <lineage>
        <taxon>Eukaryota</taxon>
        <taxon>Fungi</taxon>
        <taxon>Fungi incertae sedis</taxon>
        <taxon>Mucoromycota</taxon>
        <taxon>Glomeromycotina</taxon>
        <taxon>Glomeromycetes</taxon>
        <taxon>Paraglomerales</taxon>
        <taxon>Paraglomeraceae</taxon>
        <taxon>Paraglomus</taxon>
    </lineage>
</organism>
<evidence type="ECO:0000313" key="3">
    <source>
        <dbReference type="Proteomes" id="UP000789739"/>
    </source>
</evidence>
<dbReference type="InterPro" id="IPR029058">
    <property type="entry name" value="AB_hydrolase_fold"/>
</dbReference>
<accession>A0A9N8ZYL0</accession>
<comment type="caution">
    <text evidence="2">The sequence shown here is derived from an EMBL/GenBank/DDBJ whole genome shotgun (WGS) entry which is preliminary data.</text>
</comment>
<keyword evidence="3" id="KW-1185">Reference proteome</keyword>
<proteinExistence type="predicted"/>